<keyword evidence="1" id="KW-0812">Transmembrane</keyword>
<dbReference type="Proteomes" id="UP000001916">
    <property type="component" value="Chromosome"/>
</dbReference>
<feature type="transmembrane region" description="Helical" evidence="1">
    <location>
        <begin position="6"/>
        <end position="24"/>
    </location>
</feature>
<name>D7BCU4_ALLS1</name>
<gene>
    <name evidence="2" type="ordered locus">Mesil_2835</name>
</gene>
<evidence type="ECO:0000313" key="2">
    <source>
        <dbReference type="EMBL" id="ADH64677.1"/>
    </source>
</evidence>
<reference evidence="2 3" key="1">
    <citation type="journal article" date="2010" name="Stand. Genomic Sci.">
        <title>Complete genome sequence of Meiothermus silvanus type strain (VI-R2).</title>
        <authorList>
            <person name="Sikorski J."/>
            <person name="Tindall B.J."/>
            <person name="Lowry S."/>
            <person name="Lucas S."/>
            <person name="Nolan M."/>
            <person name="Copeland A."/>
            <person name="Glavina Del Rio T."/>
            <person name="Tice H."/>
            <person name="Cheng J.F."/>
            <person name="Han C."/>
            <person name="Pitluck S."/>
            <person name="Liolios K."/>
            <person name="Ivanova N."/>
            <person name="Mavromatis K."/>
            <person name="Mikhailova N."/>
            <person name="Pati A."/>
            <person name="Goodwin L."/>
            <person name="Chen A."/>
            <person name="Palaniappan K."/>
            <person name="Land M."/>
            <person name="Hauser L."/>
            <person name="Chang Y.J."/>
            <person name="Jeffries C.D."/>
            <person name="Rohde M."/>
            <person name="Goker M."/>
            <person name="Woyke T."/>
            <person name="Bristow J."/>
            <person name="Eisen J.A."/>
            <person name="Markowitz V."/>
            <person name="Hugenholtz P."/>
            <person name="Kyrpides N.C."/>
            <person name="Klenk H.P."/>
            <person name="Lapidus A."/>
        </authorList>
    </citation>
    <scope>NUCLEOTIDE SEQUENCE [LARGE SCALE GENOMIC DNA]</scope>
    <source>
        <strain evidence="3">ATCC 700542 / DSM 9946 / VI-R2</strain>
    </source>
</reference>
<evidence type="ECO:0000256" key="1">
    <source>
        <dbReference type="SAM" id="Phobius"/>
    </source>
</evidence>
<feature type="transmembrane region" description="Helical" evidence="1">
    <location>
        <begin position="36"/>
        <end position="56"/>
    </location>
</feature>
<feature type="transmembrane region" description="Helical" evidence="1">
    <location>
        <begin position="62"/>
        <end position="83"/>
    </location>
</feature>
<dbReference type="EMBL" id="CP002042">
    <property type="protein sequence ID" value="ADH64677.1"/>
    <property type="molecule type" value="Genomic_DNA"/>
</dbReference>
<dbReference type="AlphaFoldDB" id="D7BCU4"/>
<proteinExistence type="predicted"/>
<dbReference type="KEGG" id="msv:Mesil_2835"/>
<keyword evidence="1" id="KW-1133">Transmembrane helix</keyword>
<accession>D7BCU4</accession>
<evidence type="ECO:0000313" key="3">
    <source>
        <dbReference type="Proteomes" id="UP000001916"/>
    </source>
</evidence>
<dbReference type="HOGENOM" id="CLU_2193805_0_0_0"/>
<organism evidence="2 3">
    <name type="scientific">Allomeiothermus silvanus (strain ATCC 700542 / DSM 9946 / NBRC 106475 / NCIMB 13440 / VI-R2)</name>
    <name type="common">Thermus silvanus</name>
    <dbReference type="NCBI Taxonomy" id="526227"/>
    <lineage>
        <taxon>Bacteria</taxon>
        <taxon>Thermotogati</taxon>
        <taxon>Deinococcota</taxon>
        <taxon>Deinococci</taxon>
        <taxon>Thermales</taxon>
        <taxon>Thermaceae</taxon>
        <taxon>Allomeiothermus</taxon>
    </lineage>
</organism>
<dbReference type="STRING" id="526227.Mesil_2835"/>
<dbReference type="RefSeq" id="WP_013159211.1">
    <property type="nucleotide sequence ID" value="NC_014212.1"/>
</dbReference>
<keyword evidence="3" id="KW-1185">Reference proteome</keyword>
<sequence>METNTSLWLILGFAGLFALLRAMVDQVRRRFWRQAARVLSSAFWGFMGALLVRDWLEVSPRTLWVIAALLGWVGYEATVGMMVRLLESKGGVKLEGNKKGGDREGAGR</sequence>
<dbReference type="TCDB" id="1.E.41.1.1">
    <property type="family name" value="the deinococcus/thermus holin (d/t-hol) family"/>
</dbReference>
<keyword evidence="1" id="KW-0472">Membrane</keyword>
<dbReference type="OrthoDB" id="3584570at2"/>
<protein>
    <submittedName>
        <fullName evidence="2">Uncharacterized protein</fullName>
    </submittedName>
</protein>